<proteinExistence type="inferred from homology"/>
<evidence type="ECO:0000313" key="10">
    <source>
        <dbReference type="EMBL" id="KDM91721.1"/>
    </source>
</evidence>
<dbReference type="SMART" id="SM00421">
    <property type="entry name" value="HTH_LUXR"/>
    <property type="match status" value="1"/>
</dbReference>
<keyword evidence="1 8" id="KW-0547">Nucleotide-binding</keyword>
<comment type="caution">
    <text evidence="10">The sequence shown here is derived from an EMBL/GenBank/DDBJ whole genome shotgun (WGS) entry which is preliminary data.</text>
</comment>
<dbReference type="GO" id="GO:0003677">
    <property type="term" value="F:DNA binding"/>
    <property type="evidence" value="ECO:0007669"/>
    <property type="project" value="UniProtKB-KW"/>
</dbReference>
<dbReference type="InterPro" id="IPR016032">
    <property type="entry name" value="Sig_transdc_resp-reg_C-effctor"/>
</dbReference>
<keyword evidence="5 8" id="KW-0010">Activator</keyword>
<dbReference type="STRING" id="1654360.EA58_10145"/>
<evidence type="ECO:0000259" key="9">
    <source>
        <dbReference type="PROSITE" id="PS50043"/>
    </source>
</evidence>
<evidence type="ECO:0000256" key="7">
    <source>
        <dbReference type="ARBA" id="ARBA00023277"/>
    </source>
</evidence>
<dbReference type="EMBL" id="JMIB01000019">
    <property type="protein sequence ID" value="KDM91721.1"/>
    <property type="molecule type" value="Genomic_DNA"/>
</dbReference>
<dbReference type="Proteomes" id="UP000027192">
    <property type="component" value="Unassembled WGS sequence"/>
</dbReference>
<dbReference type="RefSeq" id="WP_036751835.1">
    <property type="nucleotide sequence ID" value="NZ_JAGSGC010000007.1"/>
</dbReference>
<evidence type="ECO:0000256" key="4">
    <source>
        <dbReference type="ARBA" id="ARBA00023125"/>
    </source>
</evidence>
<keyword evidence="2 8" id="KW-0067">ATP-binding</keyword>
<dbReference type="PRINTS" id="PR00038">
    <property type="entry name" value="HTHLUXR"/>
</dbReference>
<dbReference type="AlphaFoldDB" id="A0A066RRK3"/>
<dbReference type="NCBIfam" id="NF003420">
    <property type="entry name" value="PRK04841.1"/>
    <property type="match status" value="1"/>
</dbReference>
<sequence length="905" mass="104125">MWIPSKLTRPARLHNAILRPRVLDLLQHAPAYRLVLFRSPAGYGKTTMATQWLNEHPHTGWFNLDDNDNDTFRFANYLLQALNKATQDACLKTKAMAERRQFACLSTLFGELFAELQDYPHQTYLVLDDYHVINNEDIHDGMRFFLKNMPDELTLVVTSRSQPPLGTANLRVRDLLIEVDHQWLAFDEEETTRFFNKRVASELETSILSSLRTQVEGWPSALQLIALHAQQRPNHLAESALSLANFNRSHLWDYLAEEVFDLLDEDTRTFLLQCSVLDMFNAELVMDLTGRSDALMKLELLNRYGLFISPLEGADNWYRFHHLFAEFLRHKRHAHMPEQRKALHHKAAQAWLNQNSPQQALHHVRKSNNHALMVTILSDHGWNMFHHGELKLLEECLASLDKSMLFRSPRLILLRLWLVQSQHRYHEVGDLITESEAEMQANDIVFDDALQGELNALRAQVAINQGQPEEALLLSEQALGQLPATTYRSRIVATSVVGEVHHCLGNLSRALPMMQQTEKMARQYHVYHQALWALLQQSEILLAQGAVQPAFELIEQAFKLVKDQQLHQVPLHEFLLRLKAQILWCWNRLDEAEEAVFKSLDVLAPYDDTKSLQAYSMLARIAITRGEQDKAARYLQRCNELMECADYHIDWCANADIANLLYWQQINDHDSVSQWLRQAVEPDGSCNHFQQQQWRNLALANLITGQITQAQNILTLLLESCDKHQLVTDRNRNLILQTVISKHAGDRPSALAHLAEALRLTNSTGMVGNFLIAANDIQDLLQELVDEKMLNELSLHRARQLLREMSSKERHRLVHFDEAFVEKLLNLPDLPELVRTSPLTQREWQVLGLIYTGYSNEQIASELDVAATTIKTHIRNLYQKLNIANRSEAIETAQELLGLMGYQSA</sequence>
<dbReference type="Gene3D" id="1.25.40.10">
    <property type="entry name" value="Tetratricopeptide repeat domain"/>
    <property type="match status" value="1"/>
</dbReference>
<evidence type="ECO:0000313" key="11">
    <source>
        <dbReference type="Proteomes" id="UP000027192"/>
    </source>
</evidence>
<dbReference type="InterPro" id="IPR023768">
    <property type="entry name" value="Tscrpt_reg_HTH_MalT"/>
</dbReference>
<dbReference type="Gene3D" id="3.40.50.300">
    <property type="entry name" value="P-loop containing nucleotide triphosphate hydrolases"/>
    <property type="match status" value="1"/>
</dbReference>
<dbReference type="SUPFAM" id="SSF48452">
    <property type="entry name" value="TPR-like"/>
    <property type="match status" value="1"/>
</dbReference>
<dbReference type="GO" id="GO:0003700">
    <property type="term" value="F:DNA-binding transcription factor activity"/>
    <property type="evidence" value="ECO:0007669"/>
    <property type="project" value="UniProtKB-UniRule"/>
</dbReference>
<comment type="similarity">
    <text evidence="8">Belongs to the MalT family.</text>
</comment>
<keyword evidence="4 8" id="KW-0238">DNA-binding</keyword>
<feature type="binding site" evidence="8">
    <location>
        <begin position="39"/>
        <end position="46"/>
    </location>
    <ligand>
        <name>ATP</name>
        <dbReference type="ChEBI" id="CHEBI:30616"/>
    </ligand>
</feature>
<dbReference type="OrthoDB" id="1123107at2"/>
<evidence type="ECO:0000256" key="6">
    <source>
        <dbReference type="ARBA" id="ARBA00023163"/>
    </source>
</evidence>
<dbReference type="HAMAP" id="MF_01247">
    <property type="entry name" value="HTH_type_MalT"/>
    <property type="match status" value="1"/>
</dbReference>
<keyword evidence="6 8" id="KW-0804">Transcription</keyword>
<keyword evidence="7 8" id="KW-0119">Carbohydrate metabolism</keyword>
<dbReference type="SUPFAM" id="SSF46894">
    <property type="entry name" value="C-terminal effector domain of the bipartite response regulators"/>
    <property type="match status" value="1"/>
</dbReference>
<accession>A0A066RRK3</accession>
<feature type="domain" description="HTH luxR-type" evidence="9">
    <location>
        <begin position="832"/>
        <end position="897"/>
    </location>
</feature>
<evidence type="ECO:0000256" key="2">
    <source>
        <dbReference type="ARBA" id="ARBA00022840"/>
    </source>
</evidence>
<dbReference type="Gene3D" id="1.10.10.10">
    <property type="entry name" value="Winged helix-like DNA-binding domain superfamily/Winged helix DNA-binding domain"/>
    <property type="match status" value="1"/>
</dbReference>
<keyword evidence="11" id="KW-1185">Reference proteome</keyword>
<dbReference type="InterPro" id="IPR000792">
    <property type="entry name" value="Tscrpt_reg_LuxR_C"/>
</dbReference>
<dbReference type="SUPFAM" id="SSF52540">
    <property type="entry name" value="P-loop containing nucleoside triphosphate hydrolases"/>
    <property type="match status" value="1"/>
</dbReference>
<dbReference type="GO" id="GO:0005524">
    <property type="term" value="F:ATP binding"/>
    <property type="evidence" value="ECO:0007669"/>
    <property type="project" value="UniProtKB-UniRule"/>
</dbReference>
<dbReference type="InterPro" id="IPR027417">
    <property type="entry name" value="P-loop_NTPase"/>
</dbReference>
<evidence type="ECO:0000256" key="5">
    <source>
        <dbReference type="ARBA" id="ARBA00023159"/>
    </source>
</evidence>
<comment type="function">
    <text evidence="8">Positively regulates the transcription of the maltose regulon whose gene products are responsible for uptake and catabolism of malto-oligosaccharides. Specifically binds to the promoter region of its target genes, recognizing a short DNA motif called the MalT box.</text>
</comment>
<dbReference type="InterPro" id="IPR011990">
    <property type="entry name" value="TPR-like_helical_dom_sf"/>
</dbReference>
<comment type="activity regulation">
    <text evidence="8">Activated by ATP and maltotriose, which are both required for DNA binding.</text>
</comment>
<reference evidence="10 11" key="1">
    <citation type="submission" date="2014-04" db="EMBL/GenBank/DDBJ databases">
        <title>Draft genome sequence of Photobacterium halotolerans S2753: a solonamide, ngercheumicin and holomycin producer.</title>
        <authorList>
            <person name="Machado H.R."/>
            <person name="Gram L."/>
        </authorList>
    </citation>
    <scope>NUCLEOTIDE SEQUENCE [LARGE SCALE GENOMIC DNA]</scope>
    <source>
        <strain evidence="10 11">S2753</strain>
    </source>
</reference>
<protein>
    <recommendedName>
        <fullName evidence="8">HTH-type transcriptional regulator MalT</fullName>
    </recommendedName>
    <alternativeName>
        <fullName evidence="8">ATP-dependent transcriptional activator MalT</fullName>
    </alternativeName>
</protein>
<evidence type="ECO:0000256" key="3">
    <source>
        <dbReference type="ARBA" id="ARBA00023015"/>
    </source>
</evidence>
<dbReference type="PANTHER" id="PTHR44688">
    <property type="entry name" value="DNA-BINDING TRANSCRIPTIONAL ACTIVATOR DEVR_DOSR"/>
    <property type="match status" value="1"/>
</dbReference>
<evidence type="ECO:0000256" key="1">
    <source>
        <dbReference type="ARBA" id="ARBA00022741"/>
    </source>
</evidence>
<dbReference type="InterPro" id="IPR041617">
    <property type="entry name" value="TPR_MalT"/>
</dbReference>
<dbReference type="GO" id="GO:0045913">
    <property type="term" value="P:positive regulation of carbohydrate metabolic process"/>
    <property type="evidence" value="ECO:0007669"/>
    <property type="project" value="UniProtKB-UniRule"/>
</dbReference>
<dbReference type="GO" id="GO:0045893">
    <property type="term" value="P:positive regulation of DNA-templated transcription"/>
    <property type="evidence" value="ECO:0007669"/>
    <property type="project" value="UniProtKB-UniRule"/>
</dbReference>
<dbReference type="Pfam" id="PF00196">
    <property type="entry name" value="GerE"/>
    <property type="match status" value="1"/>
</dbReference>
<name>A0A066RRK3_9GAMM</name>
<dbReference type="PANTHER" id="PTHR44688:SF16">
    <property type="entry name" value="DNA-BINDING TRANSCRIPTIONAL ACTIVATOR DEVR_DOSR"/>
    <property type="match status" value="1"/>
</dbReference>
<dbReference type="InterPro" id="IPR059106">
    <property type="entry name" value="WHD_MalT"/>
</dbReference>
<dbReference type="PROSITE" id="PS50043">
    <property type="entry name" value="HTH_LUXR_2"/>
    <property type="match status" value="1"/>
</dbReference>
<organism evidence="10 11">
    <name type="scientific">Photobacterium galatheae</name>
    <dbReference type="NCBI Taxonomy" id="1654360"/>
    <lineage>
        <taxon>Bacteria</taxon>
        <taxon>Pseudomonadati</taxon>
        <taxon>Pseudomonadota</taxon>
        <taxon>Gammaproteobacteria</taxon>
        <taxon>Vibrionales</taxon>
        <taxon>Vibrionaceae</taxon>
        <taxon>Photobacterium</taxon>
    </lineage>
</organism>
<keyword evidence="3 8" id="KW-0805">Transcription regulation</keyword>
<comment type="subunit">
    <text evidence="8">Monomer in solution. Oligomerizes to an active state in the presence of the positive effectors ATP and maltotriose.</text>
</comment>
<dbReference type="PROSITE" id="PS00622">
    <property type="entry name" value="HTH_LUXR_1"/>
    <property type="match status" value="1"/>
</dbReference>
<dbReference type="Pfam" id="PF25873">
    <property type="entry name" value="WHD_MalT"/>
    <property type="match status" value="1"/>
</dbReference>
<gene>
    <name evidence="8" type="primary">malT</name>
    <name evidence="10" type="ORF">EA58_10145</name>
</gene>
<dbReference type="Pfam" id="PF17874">
    <property type="entry name" value="TPR_MalT"/>
    <property type="match status" value="1"/>
</dbReference>
<dbReference type="InterPro" id="IPR036388">
    <property type="entry name" value="WH-like_DNA-bd_sf"/>
</dbReference>
<evidence type="ECO:0000256" key="8">
    <source>
        <dbReference type="HAMAP-Rule" id="MF_01247"/>
    </source>
</evidence>
<dbReference type="CDD" id="cd06170">
    <property type="entry name" value="LuxR_C_like"/>
    <property type="match status" value="1"/>
</dbReference>